<accession>A0AAE8MI40</accession>
<name>A0AAE8MI40_9HYPO</name>
<sequence length="149" mass="16282">MTSLSSGVVELATGIRETSTTESTSSKKPHLVFATPVNGHTNSLIRIAGDFAHCGFEIIFIGGDQFERAIAGIEREAIPAGVPRLLYDIRHIFTRQTPDLWRILKGVLEDIRAKDPHREVVVMPEACFMDANPISLGAPLPKGLPPDPR</sequence>
<gene>
    <name evidence="1" type="ORF">FTOL_10514</name>
</gene>
<keyword evidence="2" id="KW-1185">Reference proteome</keyword>
<dbReference type="AlphaFoldDB" id="A0AAE8MI40"/>
<protein>
    <submittedName>
        <fullName evidence="1">Uncharacterized protein</fullName>
    </submittedName>
</protein>
<reference evidence="1" key="1">
    <citation type="submission" date="2018-03" db="EMBL/GenBank/DDBJ databases">
        <authorList>
            <person name="Guldener U."/>
        </authorList>
    </citation>
    <scope>NUCLEOTIDE SEQUENCE</scope>
</reference>
<proteinExistence type="predicted"/>
<dbReference type="Proteomes" id="UP001187734">
    <property type="component" value="Unassembled WGS sequence"/>
</dbReference>
<dbReference type="EMBL" id="ONZP01000410">
    <property type="protein sequence ID" value="SPJ83998.1"/>
    <property type="molecule type" value="Genomic_DNA"/>
</dbReference>
<organism evidence="1 2">
    <name type="scientific">Fusarium torulosum</name>
    <dbReference type="NCBI Taxonomy" id="33205"/>
    <lineage>
        <taxon>Eukaryota</taxon>
        <taxon>Fungi</taxon>
        <taxon>Dikarya</taxon>
        <taxon>Ascomycota</taxon>
        <taxon>Pezizomycotina</taxon>
        <taxon>Sordariomycetes</taxon>
        <taxon>Hypocreomycetidae</taxon>
        <taxon>Hypocreales</taxon>
        <taxon>Nectriaceae</taxon>
        <taxon>Fusarium</taxon>
    </lineage>
</organism>
<dbReference type="Gene3D" id="3.40.50.2000">
    <property type="entry name" value="Glycogen Phosphorylase B"/>
    <property type="match status" value="1"/>
</dbReference>
<comment type="caution">
    <text evidence="1">The sequence shown here is derived from an EMBL/GenBank/DDBJ whole genome shotgun (WGS) entry which is preliminary data.</text>
</comment>
<evidence type="ECO:0000313" key="2">
    <source>
        <dbReference type="Proteomes" id="UP001187734"/>
    </source>
</evidence>
<evidence type="ECO:0000313" key="1">
    <source>
        <dbReference type="EMBL" id="SPJ83998.1"/>
    </source>
</evidence>